<dbReference type="AlphaFoldDB" id="R4X4H9"/>
<geneLocation type="plasmid" evidence="1 2">
    <name>p2</name>
</geneLocation>
<evidence type="ECO:0000313" key="1">
    <source>
        <dbReference type="EMBL" id="BAN28241.1"/>
    </source>
</evidence>
<proteinExistence type="predicted"/>
<dbReference type="HOGENOM" id="CLU_119403_0_0_4"/>
<gene>
    <name evidence="1" type="ORF">BRPE64_ECDS00830</name>
</gene>
<evidence type="ECO:0008006" key="3">
    <source>
        <dbReference type="Google" id="ProtNLM"/>
    </source>
</evidence>
<reference evidence="1 2" key="2">
    <citation type="journal article" date="2018" name="Int. J. Syst. Evol. Microbiol.">
        <title>Burkholderia insecticola sp. nov., a gut symbiotic bacterium of the bean bug Riptortus pedestris.</title>
        <authorList>
            <person name="Takeshita K."/>
            <person name="Tamaki H."/>
            <person name="Ohbayashi T."/>
            <person name="Meng X.-Y."/>
            <person name="Sone T."/>
            <person name="Mitani Y."/>
            <person name="Peeters C."/>
            <person name="Kikuchi Y."/>
            <person name="Vandamme P."/>
        </authorList>
    </citation>
    <scope>NUCLEOTIDE SEQUENCE [LARGE SCALE GENOMIC DNA]</scope>
    <source>
        <strain evidence="1">RPE64</strain>
        <plasmid evidence="1 2">p2</plasmid>
    </source>
</reference>
<name>R4X4H9_9BURK</name>
<dbReference type="InterPro" id="IPR021769">
    <property type="entry name" value="DUF3331"/>
</dbReference>
<dbReference type="EMBL" id="AP013062">
    <property type="protein sequence ID" value="BAN28241.1"/>
    <property type="molecule type" value="Genomic_DNA"/>
</dbReference>
<keyword evidence="2" id="KW-1185">Reference proteome</keyword>
<organism evidence="1 2">
    <name type="scientific">Caballeronia insecticola</name>
    <dbReference type="NCBI Taxonomy" id="758793"/>
    <lineage>
        <taxon>Bacteria</taxon>
        <taxon>Pseudomonadati</taxon>
        <taxon>Pseudomonadota</taxon>
        <taxon>Betaproteobacteria</taxon>
        <taxon>Burkholderiales</taxon>
        <taxon>Burkholderiaceae</taxon>
        <taxon>Caballeronia</taxon>
    </lineage>
</organism>
<dbReference type="Proteomes" id="UP000013966">
    <property type="component" value="Plasmid p2"/>
</dbReference>
<dbReference type="KEGG" id="buo:BRPE64_ECDS00830"/>
<reference evidence="1 2" key="1">
    <citation type="journal article" date="2013" name="Genome Announc.">
        <title>Complete Genome Sequence of Burkholderia sp. Strain RPE64, Bacterial Symbiont of the Bean Bug Riptortus pedestris.</title>
        <authorList>
            <person name="Shibata T.F."/>
            <person name="Maeda T."/>
            <person name="Nikoh N."/>
            <person name="Yamaguchi K."/>
            <person name="Oshima K."/>
            <person name="Hattori M."/>
            <person name="Nishiyama T."/>
            <person name="Hasebe M."/>
            <person name="Fukatsu T."/>
            <person name="Kikuchi Y."/>
            <person name="Shigenobu S."/>
        </authorList>
    </citation>
    <scope>NUCLEOTIDE SEQUENCE [LARGE SCALE GENOMIC DNA]</scope>
    <source>
        <plasmid evidence="1 2">p2</plasmid>
    </source>
</reference>
<protein>
    <recommendedName>
        <fullName evidence="3">DUF3331 domain-containing protein</fullName>
    </recommendedName>
</protein>
<sequence length="168" mass="19055">MRERIESLNRRWETSAMSKVADDLVVSRALLDLIFPMAAVARRDQLASFKTGGPVRRRSTSRKPPAHVAPSSRDIHVAIIERITSCTMTVRWSDPMTGRYDEQIWRTAKARWPSFCSLTGLPIHPRDEVFKPVSQGKIPFNCNQMILVSEARRFLGEPVKVSSFATQS</sequence>
<evidence type="ECO:0000313" key="2">
    <source>
        <dbReference type="Proteomes" id="UP000013966"/>
    </source>
</evidence>
<keyword evidence="1" id="KW-0614">Plasmid</keyword>
<accession>R4X4H9</accession>
<dbReference type="Pfam" id="PF11811">
    <property type="entry name" value="DUF3331"/>
    <property type="match status" value="1"/>
</dbReference>